<reference evidence="6" key="2">
    <citation type="submission" date="2014-03" db="EMBL/GenBank/DDBJ databases">
        <title>Candidatus Competibacter-lineage genomes retrieved from metagenomes reveal functional metabolic diversity.</title>
        <authorList>
            <person name="McIlroy S.J."/>
            <person name="Albertsen M."/>
            <person name="Andresen E.K."/>
            <person name="Saunders A.M."/>
            <person name="Kristiansen R."/>
            <person name="Stokholm-Bjerregaard M."/>
            <person name="Nielsen K.L."/>
            <person name="Nielsen P.H."/>
        </authorList>
    </citation>
    <scope>NUCLEOTIDE SEQUENCE</scope>
    <source>
        <strain evidence="6">Run_A_D11</strain>
    </source>
</reference>
<name>W6MD55_9GAMM</name>
<dbReference type="GO" id="GO:0016787">
    <property type="term" value="F:hydrolase activity"/>
    <property type="evidence" value="ECO:0007669"/>
    <property type="project" value="UniProtKB-KW"/>
</dbReference>
<dbReference type="PROSITE" id="PS50830">
    <property type="entry name" value="TNASE_3"/>
    <property type="match status" value="1"/>
</dbReference>
<dbReference type="SUPFAM" id="SSF50199">
    <property type="entry name" value="Staphylococcal nuclease"/>
    <property type="match status" value="1"/>
</dbReference>
<comment type="caution">
    <text evidence="6">The sequence shown here is derived from an EMBL/GenBank/DDBJ whole genome shotgun (WGS) entry which is preliminary data.</text>
</comment>
<dbReference type="RefSeq" id="WP_048676970.1">
    <property type="nucleotide sequence ID" value="NZ_CBTJ020000114.1"/>
</dbReference>
<evidence type="ECO:0000256" key="1">
    <source>
        <dbReference type="ARBA" id="ARBA00022722"/>
    </source>
</evidence>
<dbReference type="PANTHER" id="PTHR12302">
    <property type="entry name" value="EBNA2 BINDING PROTEIN P100"/>
    <property type="match status" value="1"/>
</dbReference>
<dbReference type="InterPro" id="IPR008613">
    <property type="entry name" value="Excalibur_Ca-bd_domain"/>
</dbReference>
<accession>W6MD55</accession>
<dbReference type="Pfam" id="PF00565">
    <property type="entry name" value="SNase"/>
    <property type="match status" value="1"/>
</dbReference>
<dbReference type="PANTHER" id="PTHR12302:SF3">
    <property type="entry name" value="SERINE_THREONINE-PROTEIN KINASE 31"/>
    <property type="match status" value="1"/>
</dbReference>
<evidence type="ECO:0000256" key="3">
    <source>
        <dbReference type="ARBA" id="ARBA00022801"/>
    </source>
</evidence>
<dbReference type="SMART" id="SM00318">
    <property type="entry name" value="SNc"/>
    <property type="match status" value="1"/>
</dbReference>
<dbReference type="AlphaFoldDB" id="W6MD55"/>
<dbReference type="Proteomes" id="UP000035760">
    <property type="component" value="Unassembled WGS sequence"/>
</dbReference>
<evidence type="ECO:0000313" key="7">
    <source>
        <dbReference type="Proteomes" id="UP000035760"/>
    </source>
</evidence>
<feature type="domain" description="TNase-like" evidence="5">
    <location>
        <begin position="24"/>
        <end position="148"/>
    </location>
</feature>
<feature type="chain" id="PRO_5004880125" evidence="4">
    <location>
        <begin position="24"/>
        <end position="238"/>
    </location>
</feature>
<evidence type="ECO:0000259" key="5">
    <source>
        <dbReference type="PROSITE" id="PS50830"/>
    </source>
</evidence>
<dbReference type="OrthoDB" id="9805504at2"/>
<keyword evidence="7" id="KW-1185">Reference proteome</keyword>
<protein>
    <submittedName>
        <fullName evidence="6">SNase-like protein</fullName>
    </submittedName>
</protein>
<keyword evidence="4" id="KW-0732">Signal</keyword>
<organism evidence="6 7">
    <name type="scientific">Candidatus Competibacter denitrificans Run_A_D11</name>
    <dbReference type="NCBI Taxonomy" id="1400863"/>
    <lineage>
        <taxon>Bacteria</taxon>
        <taxon>Pseudomonadati</taxon>
        <taxon>Pseudomonadota</taxon>
        <taxon>Gammaproteobacteria</taxon>
        <taxon>Candidatus Competibacteraceae</taxon>
        <taxon>Candidatus Competibacter</taxon>
    </lineage>
</organism>
<dbReference type="EMBL" id="CBTJ020000114">
    <property type="protein sequence ID" value="CDI04630.1"/>
    <property type="molecule type" value="Genomic_DNA"/>
</dbReference>
<evidence type="ECO:0000256" key="4">
    <source>
        <dbReference type="SAM" id="SignalP"/>
    </source>
</evidence>
<feature type="signal peptide" evidence="4">
    <location>
        <begin position="1"/>
        <end position="23"/>
    </location>
</feature>
<dbReference type="GO" id="GO:0004519">
    <property type="term" value="F:endonuclease activity"/>
    <property type="evidence" value="ECO:0007669"/>
    <property type="project" value="UniProtKB-KW"/>
</dbReference>
<evidence type="ECO:0000256" key="2">
    <source>
        <dbReference type="ARBA" id="ARBA00022759"/>
    </source>
</evidence>
<evidence type="ECO:0000313" key="6">
    <source>
        <dbReference type="EMBL" id="CDI04630.1"/>
    </source>
</evidence>
<sequence length="238" mass="25839">MNPVCRVFWWFGFLMVLSGPLLAAELTGKVVGISDGDTLTLLVPEGASFKQVKVRLGEIDTPESRQPYGNRAKQALSDLAYNQQAHVVVQDTDRYDRTVGRVFVGGVDVNAEMVKQGAAWVYRQYLKDQSLLTLEQQAKAAKRGLWGLPETERCPPWDWRKKACPTSAATPAASPAASAPKSITSSGFTCAGKRRCGEMTSCEEAKFYLTSCGVGSLDGNKDGVPCGGRTSSRVMSRH</sequence>
<dbReference type="Gene3D" id="2.40.50.90">
    <property type="match status" value="1"/>
</dbReference>
<proteinExistence type="predicted"/>
<dbReference type="InterPro" id="IPR016071">
    <property type="entry name" value="Staphylococal_nuclease_OB-fold"/>
</dbReference>
<dbReference type="Pfam" id="PF05901">
    <property type="entry name" value="Excalibur"/>
    <property type="match status" value="1"/>
</dbReference>
<keyword evidence="1" id="KW-0540">Nuclease</keyword>
<gene>
    <name evidence="6" type="ORF">BN873_p20010</name>
</gene>
<keyword evidence="3" id="KW-0378">Hydrolase</keyword>
<reference evidence="6" key="1">
    <citation type="submission" date="2013-07" db="EMBL/GenBank/DDBJ databases">
        <authorList>
            <person name="McIlroy S."/>
        </authorList>
    </citation>
    <scope>NUCLEOTIDE SEQUENCE [LARGE SCALE GENOMIC DNA]</scope>
    <source>
        <strain evidence="6">Run_A_D11</strain>
    </source>
</reference>
<dbReference type="InterPro" id="IPR035437">
    <property type="entry name" value="SNase_OB-fold_sf"/>
</dbReference>
<keyword evidence="2" id="KW-0255">Endonuclease</keyword>